<organism evidence="1 2">
    <name type="scientific">Rhizobium rhizoryzae</name>
    <dbReference type="NCBI Taxonomy" id="451876"/>
    <lineage>
        <taxon>Bacteria</taxon>
        <taxon>Pseudomonadati</taxon>
        <taxon>Pseudomonadota</taxon>
        <taxon>Alphaproteobacteria</taxon>
        <taxon>Hyphomicrobiales</taxon>
        <taxon>Rhizobiaceae</taxon>
        <taxon>Rhizobium/Agrobacterium group</taxon>
        <taxon>Rhizobium</taxon>
    </lineage>
</organism>
<accession>A0A7W6LBY1</accession>
<evidence type="ECO:0000313" key="2">
    <source>
        <dbReference type="Proteomes" id="UP000519897"/>
    </source>
</evidence>
<keyword evidence="2" id="KW-1185">Reference proteome</keyword>
<reference evidence="1 2" key="1">
    <citation type="submission" date="2020-08" db="EMBL/GenBank/DDBJ databases">
        <title>Genomic Encyclopedia of Type Strains, Phase IV (KMG-IV): sequencing the most valuable type-strain genomes for metagenomic binning, comparative biology and taxonomic classification.</title>
        <authorList>
            <person name="Goeker M."/>
        </authorList>
    </citation>
    <scope>NUCLEOTIDE SEQUENCE [LARGE SCALE GENOMIC DNA]</scope>
    <source>
        <strain evidence="1 2">DSM 29514</strain>
    </source>
</reference>
<evidence type="ECO:0000313" key="1">
    <source>
        <dbReference type="EMBL" id="MBB4141571.1"/>
    </source>
</evidence>
<protein>
    <submittedName>
        <fullName evidence="1">Uncharacterized protein</fullName>
    </submittedName>
</protein>
<dbReference type="EMBL" id="JACIEC010000001">
    <property type="protein sequence ID" value="MBB4141571.1"/>
    <property type="molecule type" value="Genomic_DNA"/>
</dbReference>
<dbReference type="RefSeq" id="WP_165135100.1">
    <property type="nucleotide sequence ID" value="NZ_CP049250.1"/>
</dbReference>
<comment type="caution">
    <text evidence="1">The sequence shown here is derived from an EMBL/GenBank/DDBJ whole genome shotgun (WGS) entry which is preliminary data.</text>
</comment>
<gene>
    <name evidence="1" type="ORF">GGQ72_000070</name>
</gene>
<dbReference type="AlphaFoldDB" id="A0A7W6LBY1"/>
<name>A0A7W6LBY1_9HYPH</name>
<dbReference type="Proteomes" id="UP000519897">
    <property type="component" value="Unassembled WGS sequence"/>
</dbReference>
<sequence length="73" mass="8737">MAVWTFGSARRKTAFRIWYTRLMGRLLRLRSKEMEPVPDELQQDLAISGGDRHSDPPREDFWKRLVERRLPPL</sequence>
<proteinExistence type="predicted"/>